<keyword evidence="1" id="KW-0602">Photosynthesis</keyword>
<dbReference type="PANTHER" id="PTHR47199:SF2">
    <property type="entry name" value="PHOTOSYSTEM II STABILITY_ASSEMBLY FACTOR HCF136, CHLOROPLASTIC"/>
    <property type="match status" value="1"/>
</dbReference>
<protein>
    <submittedName>
        <fullName evidence="5">Ycf48-like protein</fullName>
    </submittedName>
</protein>
<feature type="signal peptide" evidence="3">
    <location>
        <begin position="1"/>
        <end position="28"/>
    </location>
</feature>
<keyword evidence="6" id="KW-1185">Reference proteome</keyword>
<dbReference type="SUPFAM" id="SSF110296">
    <property type="entry name" value="Oligoxyloglucan reducing end-specific cellobiohydrolase"/>
    <property type="match status" value="3"/>
</dbReference>
<dbReference type="EMBL" id="CP087164">
    <property type="protein sequence ID" value="UGS34079.1"/>
    <property type="molecule type" value="Genomic_DNA"/>
</dbReference>
<dbReference type="Proteomes" id="UP001162834">
    <property type="component" value="Chromosome"/>
</dbReference>
<dbReference type="GO" id="GO:0015979">
    <property type="term" value="P:photosynthesis"/>
    <property type="evidence" value="ECO:0007669"/>
    <property type="project" value="UniProtKB-KW"/>
</dbReference>
<organism evidence="5 6">
    <name type="scientific">Capillimicrobium parvum</name>
    <dbReference type="NCBI Taxonomy" id="2884022"/>
    <lineage>
        <taxon>Bacteria</taxon>
        <taxon>Bacillati</taxon>
        <taxon>Actinomycetota</taxon>
        <taxon>Thermoleophilia</taxon>
        <taxon>Solirubrobacterales</taxon>
        <taxon>Capillimicrobiaceae</taxon>
        <taxon>Capillimicrobium</taxon>
    </lineage>
</organism>
<evidence type="ECO:0000313" key="5">
    <source>
        <dbReference type="EMBL" id="UGS34079.1"/>
    </source>
</evidence>
<evidence type="ECO:0000256" key="3">
    <source>
        <dbReference type="SAM" id="SignalP"/>
    </source>
</evidence>
<reference evidence="5" key="1">
    <citation type="journal article" date="2022" name="Int. J. Syst. Evol. Microbiol.">
        <title>Pseudomonas aegrilactucae sp. nov. and Pseudomonas morbosilactucae sp. nov., pathogens causing bacterial rot of lettuce in Japan.</title>
        <authorList>
            <person name="Sawada H."/>
            <person name="Fujikawa T."/>
            <person name="Satou M."/>
        </authorList>
    </citation>
    <scope>NUCLEOTIDE SEQUENCE</scope>
    <source>
        <strain evidence="5">0166_1</strain>
    </source>
</reference>
<name>A0A9E7BZ10_9ACTN</name>
<evidence type="ECO:0000313" key="6">
    <source>
        <dbReference type="Proteomes" id="UP001162834"/>
    </source>
</evidence>
<dbReference type="GO" id="GO:0009523">
    <property type="term" value="C:photosystem II"/>
    <property type="evidence" value="ECO:0007669"/>
    <property type="project" value="UniProtKB-KW"/>
</dbReference>
<dbReference type="AlphaFoldDB" id="A0A9E7BZ10"/>
<evidence type="ECO:0000259" key="4">
    <source>
        <dbReference type="Pfam" id="PF14870"/>
    </source>
</evidence>
<evidence type="ECO:0000256" key="2">
    <source>
        <dbReference type="ARBA" id="ARBA00023276"/>
    </source>
</evidence>
<dbReference type="CDD" id="cd15482">
    <property type="entry name" value="Sialidase_non-viral"/>
    <property type="match status" value="2"/>
</dbReference>
<dbReference type="InterPro" id="IPR028203">
    <property type="entry name" value="PSII_CF48-like_dom"/>
</dbReference>
<dbReference type="Gene3D" id="2.130.10.10">
    <property type="entry name" value="YVTN repeat-like/Quinoprotein amine dehydrogenase"/>
    <property type="match status" value="3"/>
</dbReference>
<dbReference type="KEGG" id="sbae:DSM104329_00450"/>
<feature type="chain" id="PRO_5039551297" evidence="3">
    <location>
        <begin position="29"/>
        <end position="729"/>
    </location>
</feature>
<dbReference type="InterPro" id="IPR015943">
    <property type="entry name" value="WD40/YVTN_repeat-like_dom_sf"/>
</dbReference>
<accession>A0A9E7BZ10</accession>
<sequence>MRVLRSSQLLAGAALAALALAVPATAGAAVQTSHSGWRWGNPLPQGTALNALDFAGARGYAAGDFGTLLRTDDAGATWRGINTGLTEPLGVLRVLGPDSLVVAGRCALRRSDDGGRTFRRLPWTASDASCTGGIVTVSFPSPATGFILLGNGNILRSTDSGRTWSRRTAVPGTAATSASSGVSPTDLLFVSDTQGFATTDGGNVFATIDAGNTWTPVVDEPFPMRSLTFVNPSVGYAVGDAPFVLATTDGGSTWNELGLPADTPGLRQIRCATTDLCLGLTPAGDRLVRTTDGGKTWVSLSASARRLQAVAFASPARAVSVGVRGTTVTSDDGGATFSPLGGALPGRFNGLQASGAGVAYAYGDRGSLARTTDGGLSWTEIDAATSDTVRDVSYVSLRTGFVLDVTGQLLRTDNAGSSWQILNAGTALRPQAVAALSSAIVVLAGPVGVRRSTDGGQTFKANPDKVIREDSLFGIDHSGGVVLAFGPKALRLSTDSGRSWRAIKRPTPKTRVNDVDLVGSRTIYLLDAEGTMWTSSDRGRRWRALPGLGTELGYAVRFSDSRHGYVAVGEFGADQAGYVLRTDDGGRTWQPQLVAARALTANGIAVAGRTSAYALTRANGLFSTTTAGSTARRSRLSIRAASPVVAKPGGTIRIDGRLRGARGGERIVVSLREQGSTRWLYQEVAAASNGTFTVVTRLNHTARFVAQWSGDERMRGTGTPALKVAVRTP</sequence>
<feature type="domain" description="Photosynthesis system II assembly factor Ycf48/Hcf136-like" evidence="4">
    <location>
        <begin position="184"/>
        <end position="299"/>
    </location>
</feature>
<feature type="domain" description="Photosynthesis system II assembly factor Ycf48/Hcf136-like" evidence="4">
    <location>
        <begin position="360"/>
        <end position="465"/>
    </location>
</feature>
<evidence type="ECO:0000256" key="1">
    <source>
        <dbReference type="ARBA" id="ARBA00022531"/>
    </source>
</evidence>
<proteinExistence type="predicted"/>
<keyword evidence="2" id="KW-0604">Photosystem II</keyword>
<dbReference type="Pfam" id="PF14870">
    <property type="entry name" value="PSII_BNR"/>
    <property type="match status" value="2"/>
</dbReference>
<dbReference type="PANTHER" id="PTHR47199">
    <property type="entry name" value="PHOTOSYSTEM II STABILITY/ASSEMBLY FACTOR HCF136, CHLOROPLASTIC"/>
    <property type="match status" value="1"/>
</dbReference>
<keyword evidence="3" id="KW-0732">Signal</keyword>
<gene>
    <name evidence="5" type="primary">hcf136</name>
    <name evidence="5" type="ORF">DSM104329_00450</name>
</gene>